<keyword evidence="3" id="KW-0813">Transport</keyword>
<keyword evidence="5 7" id="KW-1133">Transmembrane helix</keyword>
<feature type="transmembrane region" description="Helical" evidence="7">
    <location>
        <begin position="572"/>
        <end position="593"/>
    </location>
</feature>
<evidence type="ECO:0000259" key="8">
    <source>
        <dbReference type="Pfam" id="PF02714"/>
    </source>
</evidence>
<feature type="transmembrane region" description="Helical" evidence="7">
    <location>
        <begin position="358"/>
        <end position="381"/>
    </location>
</feature>
<dbReference type="Proteomes" id="UP001143981">
    <property type="component" value="Unassembled WGS sequence"/>
</dbReference>
<dbReference type="InterPro" id="IPR032880">
    <property type="entry name" value="CSC1/OSCA1-like_N"/>
</dbReference>
<dbReference type="Pfam" id="PF13967">
    <property type="entry name" value="RSN1_TM"/>
    <property type="match status" value="1"/>
</dbReference>
<dbReference type="InterPro" id="IPR027815">
    <property type="entry name" value="CSC1/OSCA1-like_cyt"/>
</dbReference>
<name>A0A9W7YFB1_9FUNG</name>
<evidence type="ECO:0000256" key="7">
    <source>
        <dbReference type="SAM" id="Phobius"/>
    </source>
</evidence>
<feature type="transmembrane region" description="Helical" evidence="7">
    <location>
        <begin position="614"/>
        <end position="632"/>
    </location>
</feature>
<evidence type="ECO:0000256" key="2">
    <source>
        <dbReference type="ARBA" id="ARBA00007779"/>
    </source>
</evidence>
<keyword evidence="4 7" id="KW-0812">Transmembrane</keyword>
<dbReference type="GO" id="GO:0005227">
    <property type="term" value="F:calcium-activated cation channel activity"/>
    <property type="evidence" value="ECO:0007669"/>
    <property type="project" value="InterPro"/>
</dbReference>
<reference evidence="11" key="1">
    <citation type="submission" date="2022-07" db="EMBL/GenBank/DDBJ databases">
        <title>Phylogenomic reconstructions and comparative analyses of Kickxellomycotina fungi.</title>
        <authorList>
            <person name="Reynolds N.K."/>
            <person name="Stajich J.E."/>
            <person name="Barry K."/>
            <person name="Grigoriev I.V."/>
            <person name="Crous P."/>
            <person name="Smith M.E."/>
        </authorList>
    </citation>
    <scope>NUCLEOTIDE SEQUENCE</scope>
    <source>
        <strain evidence="11">BCRC 34381</strain>
    </source>
</reference>
<feature type="domain" description="CSC1/OSCA1-like N-terminal transmembrane" evidence="9">
    <location>
        <begin position="4"/>
        <end position="149"/>
    </location>
</feature>
<protein>
    <submittedName>
        <fullName evidence="11">Phosphate metabolism protein 7</fullName>
    </submittedName>
</protein>
<feature type="transmembrane region" description="Helical" evidence="7">
    <location>
        <begin position="638"/>
        <end position="658"/>
    </location>
</feature>
<dbReference type="Pfam" id="PF02714">
    <property type="entry name" value="RSN1_7TM"/>
    <property type="match status" value="1"/>
</dbReference>
<comment type="similarity">
    <text evidence="2">Belongs to the CSC1 (TC 1.A.17) family.</text>
</comment>
<evidence type="ECO:0000259" key="9">
    <source>
        <dbReference type="Pfam" id="PF13967"/>
    </source>
</evidence>
<dbReference type="PANTHER" id="PTHR13018">
    <property type="entry name" value="PROBABLE MEMBRANE PROTEIN DUF221-RELATED"/>
    <property type="match status" value="1"/>
</dbReference>
<dbReference type="InterPro" id="IPR003864">
    <property type="entry name" value="CSC1/OSCA1-like_7TM"/>
</dbReference>
<gene>
    <name evidence="11" type="primary">PHM7_2</name>
    <name evidence="11" type="ORF">LPJ61_001372</name>
</gene>
<feature type="domain" description="CSC1/OSCA1-like cytosolic" evidence="10">
    <location>
        <begin position="175"/>
        <end position="345"/>
    </location>
</feature>
<feature type="transmembrane region" description="Helical" evidence="7">
    <location>
        <begin position="130"/>
        <end position="149"/>
    </location>
</feature>
<feature type="domain" description="CSC1/OSCA1-like 7TM region" evidence="8">
    <location>
        <begin position="357"/>
        <end position="627"/>
    </location>
</feature>
<dbReference type="OrthoDB" id="1076608at2759"/>
<evidence type="ECO:0000256" key="6">
    <source>
        <dbReference type="ARBA" id="ARBA00023136"/>
    </source>
</evidence>
<dbReference type="GO" id="GO:0005886">
    <property type="term" value="C:plasma membrane"/>
    <property type="evidence" value="ECO:0007669"/>
    <property type="project" value="TreeGrafter"/>
</dbReference>
<keyword evidence="6 7" id="KW-0472">Membrane</keyword>
<dbReference type="Pfam" id="PF14703">
    <property type="entry name" value="PHM7_cyt"/>
    <property type="match status" value="1"/>
</dbReference>
<proteinExistence type="inferred from homology"/>
<dbReference type="EMBL" id="JANBOI010000113">
    <property type="protein sequence ID" value="KAJ1733830.1"/>
    <property type="molecule type" value="Genomic_DNA"/>
</dbReference>
<evidence type="ECO:0000256" key="5">
    <source>
        <dbReference type="ARBA" id="ARBA00022989"/>
    </source>
</evidence>
<feature type="transmembrane region" description="Helical" evidence="7">
    <location>
        <begin position="87"/>
        <end position="110"/>
    </location>
</feature>
<feature type="transmembrane region" description="Helical" evidence="7">
    <location>
        <begin position="6"/>
        <end position="25"/>
    </location>
</feature>
<dbReference type="AlphaFoldDB" id="A0A9W7YFB1"/>
<keyword evidence="12" id="KW-1185">Reference proteome</keyword>
<feature type="transmembrane region" description="Helical" evidence="7">
    <location>
        <begin position="450"/>
        <end position="476"/>
    </location>
</feature>
<dbReference type="PANTHER" id="PTHR13018:SF139">
    <property type="entry name" value="PHOSPHATE METABOLISM PROTEIN 7"/>
    <property type="match status" value="1"/>
</dbReference>
<dbReference type="InterPro" id="IPR045122">
    <property type="entry name" value="Csc1-like"/>
</dbReference>
<comment type="subcellular location">
    <subcellularLocation>
        <location evidence="1">Membrane</location>
        <topology evidence="1">Multi-pass membrane protein</topology>
    </subcellularLocation>
</comment>
<evidence type="ECO:0000256" key="3">
    <source>
        <dbReference type="ARBA" id="ARBA00022448"/>
    </source>
</evidence>
<evidence type="ECO:0000256" key="4">
    <source>
        <dbReference type="ARBA" id="ARBA00022692"/>
    </source>
</evidence>
<organism evidence="11 12">
    <name type="scientific">Coemansia biformis</name>
    <dbReference type="NCBI Taxonomy" id="1286918"/>
    <lineage>
        <taxon>Eukaryota</taxon>
        <taxon>Fungi</taxon>
        <taxon>Fungi incertae sedis</taxon>
        <taxon>Zoopagomycota</taxon>
        <taxon>Kickxellomycotina</taxon>
        <taxon>Kickxellomycetes</taxon>
        <taxon>Kickxellales</taxon>
        <taxon>Kickxellaceae</taxon>
        <taxon>Coemansia</taxon>
    </lineage>
</organism>
<comment type="caution">
    <text evidence="11">The sequence shown here is derived from an EMBL/GenBank/DDBJ whole genome shotgun (WGS) entry which is preliminary data.</text>
</comment>
<evidence type="ECO:0000256" key="1">
    <source>
        <dbReference type="ARBA" id="ARBA00004141"/>
    </source>
</evidence>
<accession>A0A9W7YFB1</accession>
<sequence length="881" mass="97017">MATFVSSLVFNIAAALVLFVAFSVLRPRLRRVYAPRTYAVEREKRPLPVGRGIFAWVPAALRAPDADVIRQSGLDAYMFLRSIRTMFIMFGVLGVISTASILPVNIMGTAGQQGLNALSIGNVDSKSNLLWVHIGVFALTIVWSIWCMVGELRIYTHLRMWWLTEPQNTAQAGASTVLVANIPEGLVDDDQRLHALFDSTFPGGVRRIYVNRSSKELKRMVKKRDGLARRLEQALTAYAIQCTRASERAAKAGSPYEPPARPNLRAGGRRVEAFVHYASEIAICNNFIAQNTKTMATTARLPSALVMFNKPIAAHMAAQCVLDYRPFALGPVSTNVCASDIIWSNLHIRPWSRRIRGYVSFAATLALTVAWTIFSASLSGLVQAGSLAELSAFSWLKSNRIAMSIFSGIVPSLVLAVLMAILPAVLKLLLRLEGTVRRSEIDLRMLHRYYFFQVWNVYLVTIFSSSMVQIVAQSIGRPENIVKLIQSQVPQSATNILTYVLLLAFVGAAKEVLQAVPLALRYVGPAMLAKTPRALRVAEQPREFDWAAAIPTHSLVFLMGFSYSFIAPIVNWFVATYFGLFYLVYRYQFLYVYNTSKWTVGGLSFPKAIKQMLVGVYISEVYMLLLMVANVRASASPIARVAVAALLIVLTAGAHLYINDVCMPSIRHLPVKRAADIERSPLLANEFPNVLGEHDNVGVDVETQRAACDSEARLRSRIYAMYSSLIPVCAINLGLRLLPCLLRPASAREGGEECSGGDDEELTVGGRGPACGEFTCSDKALERQPHAACSDAEFVREFAAPEVRAKPMCNLWVPLGNARLFSRLVWDVEYHGQGTIFVITEGADITPGLSVGADPDFDIERAEVGDKAELAAAQGRRADRI</sequence>
<evidence type="ECO:0000313" key="12">
    <source>
        <dbReference type="Proteomes" id="UP001143981"/>
    </source>
</evidence>
<feature type="transmembrane region" description="Helical" evidence="7">
    <location>
        <begin position="401"/>
        <end position="430"/>
    </location>
</feature>
<evidence type="ECO:0000313" key="11">
    <source>
        <dbReference type="EMBL" id="KAJ1733830.1"/>
    </source>
</evidence>
<evidence type="ECO:0000259" key="10">
    <source>
        <dbReference type="Pfam" id="PF14703"/>
    </source>
</evidence>